<reference evidence="2" key="1">
    <citation type="submission" date="2022-01" db="EMBL/GenBank/DDBJ databases">
        <authorList>
            <person name="King R."/>
        </authorList>
    </citation>
    <scope>NUCLEOTIDE SEQUENCE</scope>
</reference>
<keyword evidence="3" id="KW-1185">Reference proteome</keyword>
<feature type="domain" description="GIY-YIG" evidence="1">
    <location>
        <begin position="50"/>
        <end position="137"/>
    </location>
</feature>
<dbReference type="Gene3D" id="3.40.1440.10">
    <property type="entry name" value="GIY-YIG endonuclease"/>
    <property type="match status" value="1"/>
</dbReference>
<dbReference type="Pfam" id="PF01541">
    <property type="entry name" value="GIY-YIG"/>
    <property type="match status" value="1"/>
</dbReference>
<dbReference type="InterPro" id="IPR000305">
    <property type="entry name" value="GIY-YIG_endonuc"/>
</dbReference>
<dbReference type="SUPFAM" id="SSF82771">
    <property type="entry name" value="GIY-YIG endonuclease"/>
    <property type="match status" value="1"/>
</dbReference>
<evidence type="ECO:0000313" key="2">
    <source>
        <dbReference type="EMBL" id="CAG9828373.1"/>
    </source>
</evidence>
<dbReference type="InterPro" id="IPR035901">
    <property type="entry name" value="GIY-YIG_endonuc_sf"/>
</dbReference>
<evidence type="ECO:0000259" key="1">
    <source>
        <dbReference type="PROSITE" id="PS50164"/>
    </source>
</evidence>
<dbReference type="OrthoDB" id="8963429at2759"/>
<dbReference type="PROSITE" id="PS50164">
    <property type="entry name" value="GIY_YIG"/>
    <property type="match status" value="1"/>
</dbReference>
<dbReference type="AlphaFoldDB" id="A0A9N9SNJ3"/>
<name>A0A9N9SNJ3_DIABA</name>
<gene>
    <name evidence="2" type="ORF">DIABBA_LOCUS2300</name>
</gene>
<accession>A0A9N9SNJ3</accession>
<dbReference type="Proteomes" id="UP001153709">
    <property type="component" value="Chromosome 10"/>
</dbReference>
<evidence type="ECO:0000313" key="3">
    <source>
        <dbReference type="Proteomes" id="UP001153709"/>
    </source>
</evidence>
<dbReference type="EMBL" id="OU898285">
    <property type="protein sequence ID" value="CAG9828373.1"/>
    <property type="molecule type" value="Genomic_DNA"/>
</dbReference>
<protein>
    <recommendedName>
        <fullName evidence="1">GIY-YIG domain-containing protein</fullName>
    </recommendedName>
</protein>
<proteinExistence type="predicted"/>
<organism evidence="2 3">
    <name type="scientific">Diabrotica balteata</name>
    <name type="common">Banded cucumber beetle</name>
    <dbReference type="NCBI Taxonomy" id="107213"/>
    <lineage>
        <taxon>Eukaryota</taxon>
        <taxon>Metazoa</taxon>
        <taxon>Ecdysozoa</taxon>
        <taxon>Arthropoda</taxon>
        <taxon>Hexapoda</taxon>
        <taxon>Insecta</taxon>
        <taxon>Pterygota</taxon>
        <taxon>Neoptera</taxon>
        <taxon>Endopterygota</taxon>
        <taxon>Coleoptera</taxon>
        <taxon>Polyphaga</taxon>
        <taxon>Cucujiformia</taxon>
        <taxon>Chrysomeloidea</taxon>
        <taxon>Chrysomelidae</taxon>
        <taxon>Galerucinae</taxon>
        <taxon>Diabroticina</taxon>
        <taxon>Diabroticites</taxon>
        <taxon>Diabrotica</taxon>
    </lineage>
</organism>
<sequence>MISLPYIKELTPRLARVLNSFYNFKIANKTVFSIKNLHTKVKDKTSREQMSHVVYSIPCKNCNKKYIGHTERHLKNRIISHKSDCRLHHDRCSLALHVVNEGHQMDFESVEVLERETNYKKRLFLEMACIAQTENNINKKTDINHLSEIYSFLLAVDKQHMKFNNSIVSILE</sequence>
<dbReference type="CDD" id="cd10442">
    <property type="entry name" value="GIY-YIG_PLEs"/>
    <property type="match status" value="1"/>
</dbReference>